<dbReference type="EMBL" id="AUPC02000107">
    <property type="protein sequence ID" value="POG71529.1"/>
    <property type="molecule type" value="Genomic_DNA"/>
</dbReference>
<name>A0A2P4Q1K0_RHIID</name>
<sequence length="77" mass="9114">MDYEYTQNLAKDTNDFDVKIRVGKEPNIKEFKAHSFILSSRSNYFKKAFSEQWARKEEGFFISNQLNISPTVFEILI</sequence>
<dbReference type="InterPro" id="IPR000210">
    <property type="entry name" value="BTB/POZ_dom"/>
</dbReference>
<protein>
    <recommendedName>
        <fullName evidence="1">BTB domain-containing protein</fullName>
    </recommendedName>
</protein>
<dbReference type="InterPro" id="IPR011333">
    <property type="entry name" value="SKP1/BTB/POZ_sf"/>
</dbReference>
<reference evidence="2 3" key="2">
    <citation type="journal article" date="2018" name="New Phytol.">
        <title>High intraspecific genome diversity in the model arbuscular mycorrhizal symbiont Rhizophagus irregularis.</title>
        <authorList>
            <person name="Chen E.C.H."/>
            <person name="Morin E."/>
            <person name="Beaudet D."/>
            <person name="Noel J."/>
            <person name="Yildirir G."/>
            <person name="Ndikumana S."/>
            <person name="Charron P."/>
            <person name="St-Onge C."/>
            <person name="Giorgi J."/>
            <person name="Kruger M."/>
            <person name="Marton T."/>
            <person name="Ropars J."/>
            <person name="Grigoriev I.V."/>
            <person name="Hainaut M."/>
            <person name="Henrissat B."/>
            <person name="Roux C."/>
            <person name="Martin F."/>
            <person name="Corradi N."/>
        </authorList>
    </citation>
    <scope>NUCLEOTIDE SEQUENCE [LARGE SCALE GENOMIC DNA]</scope>
    <source>
        <strain evidence="2 3">DAOM 197198</strain>
    </source>
</reference>
<evidence type="ECO:0000313" key="3">
    <source>
        <dbReference type="Proteomes" id="UP000018888"/>
    </source>
</evidence>
<comment type="caution">
    <text evidence="2">The sequence shown here is derived from an EMBL/GenBank/DDBJ whole genome shotgun (WGS) entry which is preliminary data.</text>
</comment>
<gene>
    <name evidence="2" type="ORF">GLOIN_2v1605107</name>
</gene>
<dbReference type="SUPFAM" id="SSF54695">
    <property type="entry name" value="POZ domain"/>
    <property type="match status" value="1"/>
</dbReference>
<dbReference type="Gene3D" id="3.30.710.10">
    <property type="entry name" value="Potassium Channel Kv1.1, Chain A"/>
    <property type="match status" value="1"/>
</dbReference>
<accession>A0A2P4Q1K0</accession>
<feature type="domain" description="BTB" evidence="1">
    <location>
        <begin position="16"/>
        <end position="77"/>
    </location>
</feature>
<dbReference type="AlphaFoldDB" id="A0A2P4Q1K0"/>
<dbReference type="Proteomes" id="UP000018888">
    <property type="component" value="Unassembled WGS sequence"/>
</dbReference>
<organism evidence="2 3">
    <name type="scientific">Rhizophagus irregularis (strain DAOM 181602 / DAOM 197198 / MUCL 43194)</name>
    <name type="common">Arbuscular mycorrhizal fungus</name>
    <name type="synonym">Glomus intraradices</name>
    <dbReference type="NCBI Taxonomy" id="747089"/>
    <lineage>
        <taxon>Eukaryota</taxon>
        <taxon>Fungi</taxon>
        <taxon>Fungi incertae sedis</taxon>
        <taxon>Mucoromycota</taxon>
        <taxon>Glomeromycotina</taxon>
        <taxon>Glomeromycetes</taxon>
        <taxon>Glomerales</taxon>
        <taxon>Glomeraceae</taxon>
        <taxon>Rhizophagus</taxon>
    </lineage>
</organism>
<evidence type="ECO:0000313" key="2">
    <source>
        <dbReference type="EMBL" id="POG71529.1"/>
    </source>
</evidence>
<evidence type="ECO:0000259" key="1">
    <source>
        <dbReference type="PROSITE" id="PS50097"/>
    </source>
</evidence>
<dbReference type="Pfam" id="PF00651">
    <property type="entry name" value="BTB"/>
    <property type="match status" value="1"/>
</dbReference>
<keyword evidence="3" id="KW-1185">Reference proteome</keyword>
<dbReference type="PROSITE" id="PS50097">
    <property type="entry name" value="BTB"/>
    <property type="match status" value="1"/>
</dbReference>
<reference evidence="2 3" key="1">
    <citation type="journal article" date="2013" name="Proc. Natl. Acad. Sci. U.S.A.">
        <title>Genome of an arbuscular mycorrhizal fungus provides insight into the oldest plant symbiosis.</title>
        <authorList>
            <person name="Tisserant E."/>
            <person name="Malbreil M."/>
            <person name="Kuo A."/>
            <person name="Kohler A."/>
            <person name="Symeonidi A."/>
            <person name="Balestrini R."/>
            <person name="Charron P."/>
            <person name="Duensing N."/>
            <person name="Frei Dit Frey N."/>
            <person name="Gianinazzi-Pearson V."/>
            <person name="Gilbert L.B."/>
            <person name="Handa Y."/>
            <person name="Herr J.R."/>
            <person name="Hijri M."/>
            <person name="Koul R."/>
            <person name="Kawaguchi M."/>
            <person name="Krajinski F."/>
            <person name="Lammers P.J."/>
            <person name="Masclaux F.G."/>
            <person name="Murat C."/>
            <person name="Morin E."/>
            <person name="Ndikumana S."/>
            <person name="Pagni M."/>
            <person name="Petitpierre D."/>
            <person name="Requena N."/>
            <person name="Rosikiewicz P."/>
            <person name="Riley R."/>
            <person name="Saito K."/>
            <person name="San Clemente H."/>
            <person name="Shapiro H."/>
            <person name="van Tuinen D."/>
            <person name="Becard G."/>
            <person name="Bonfante P."/>
            <person name="Paszkowski U."/>
            <person name="Shachar-Hill Y.Y."/>
            <person name="Tuskan G.A."/>
            <person name="Young P.W."/>
            <person name="Sanders I.R."/>
            <person name="Henrissat B."/>
            <person name="Rensing S.A."/>
            <person name="Grigoriev I.V."/>
            <person name="Corradi N."/>
            <person name="Roux C."/>
            <person name="Martin F."/>
        </authorList>
    </citation>
    <scope>NUCLEOTIDE SEQUENCE [LARGE SCALE GENOMIC DNA]</scope>
    <source>
        <strain evidence="2 3">DAOM 197198</strain>
    </source>
</reference>
<dbReference type="CDD" id="cd18186">
    <property type="entry name" value="BTB_POZ_ZBTB_KLHL-like"/>
    <property type="match status" value="1"/>
</dbReference>
<proteinExistence type="predicted"/>